<feature type="region of interest" description="Disordered" evidence="3">
    <location>
        <begin position="66"/>
        <end position="93"/>
    </location>
</feature>
<dbReference type="InParanoid" id="A0A317XHW0"/>
<gene>
    <name evidence="5" type="ORF">BCV70DRAFT_202911</name>
</gene>
<dbReference type="SMART" id="SM00560">
    <property type="entry name" value="LamGL"/>
    <property type="match status" value="1"/>
</dbReference>
<feature type="domain" description="LamG-like jellyroll fold" evidence="4">
    <location>
        <begin position="384"/>
        <end position="522"/>
    </location>
</feature>
<keyword evidence="1" id="KW-0732">Signal</keyword>
<evidence type="ECO:0000313" key="5">
    <source>
        <dbReference type="EMBL" id="PWY97402.1"/>
    </source>
</evidence>
<dbReference type="Gene3D" id="2.60.120.200">
    <property type="match status" value="3"/>
</dbReference>
<evidence type="ECO:0000256" key="2">
    <source>
        <dbReference type="ARBA" id="ARBA00023157"/>
    </source>
</evidence>
<protein>
    <recommendedName>
        <fullName evidence="4">LamG-like jellyroll fold domain-containing protein</fullName>
    </recommendedName>
</protein>
<dbReference type="InterPro" id="IPR013320">
    <property type="entry name" value="ConA-like_dom_sf"/>
</dbReference>
<dbReference type="Proteomes" id="UP000246740">
    <property type="component" value="Unassembled WGS sequence"/>
</dbReference>
<evidence type="ECO:0000313" key="6">
    <source>
        <dbReference type="Proteomes" id="UP000246740"/>
    </source>
</evidence>
<accession>A0A317XHW0</accession>
<evidence type="ECO:0000259" key="4">
    <source>
        <dbReference type="SMART" id="SM00560"/>
    </source>
</evidence>
<reference evidence="5 6" key="1">
    <citation type="journal article" date="2018" name="Mol. Biol. Evol.">
        <title>Broad Genomic Sampling Reveals a Smut Pathogenic Ancestry of the Fungal Clade Ustilaginomycotina.</title>
        <authorList>
            <person name="Kijpornyongpan T."/>
            <person name="Mondo S.J."/>
            <person name="Barry K."/>
            <person name="Sandor L."/>
            <person name="Lee J."/>
            <person name="Lipzen A."/>
            <person name="Pangilinan J."/>
            <person name="LaButti K."/>
            <person name="Hainaut M."/>
            <person name="Henrissat B."/>
            <person name="Grigoriev I.V."/>
            <person name="Spatafora J.W."/>
            <person name="Aime M.C."/>
        </authorList>
    </citation>
    <scope>NUCLEOTIDE SEQUENCE [LARGE SCALE GENOMIC DNA]</scope>
    <source>
        <strain evidence="5 6">MCA 3645</strain>
    </source>
</reference>
<dbReference type="STRING" id="1882483.A0A317XHW0"/>
<dbReference type="EMBL" id="KZ819209">
    <property type="protein sequence ID" value="PWY97402.1"/>
    <property type="molecule type" value="Genomic_DNA"/>
</dbReference>
<evidence type="ECO:0000256" key="1">
    <source>
        <dbReference type="ARBA" id="ARBA00022729"/>
    </source>
</evidence>
<proteinExistence type="predicted"/>
<sequence length="2146" mass="233566">MSTPIPVINEDKDPNQTSFAAKDGRYVNSRLVIHNGQTISIALRLTQDRKPIFEYAFLDATVAQKSSGKTTNTGRNKKAAASSEPAKRDQLDSQGWTEKPKLLTFVDEIRVVGQEAIPVYKIPPVDNTGRYTTSQDKSKLNLWLSTTACLTEPSITDFQVISDGKHVFLFRQALDPKKMAAIPNHEMLSRGLPPVDCNLLCDRFILVDKTLQRPLEVRYRRSRQKRLPLNDKDTLAVKDINDTPFYEPTFSLDFIRPYMGRFTVLRTPTVINNVNRWLFFCLNKSSFQLDCFSTDTAQDGLFDLHGHLYYKCESKDHDEIYETSPGACIATNKTESKECGKPKTPIVPQSPFSDRSVALGGADTGAYLSTAFGTLDFSTSAFASGFTLEAWIKPDKDRKVGEISTIFGFAKSSPFSIAIDPNHCLAFLMHDNKRTLARPSTESLKLGEWNHIAVVYDNRQQHNCTFVINGVQDPGAPPAFLTSSTPFKFSYIGNNPEIDGAATLFCGAVDEVRIWRHALPLDTIEASKASRAIGTEDLLSACWHFDEGSGKKVYDATANNYSLDLCSKQDPDVALLWQASHAPLVNNVGLTRRTLRLPSDVSITGGISVNTYYEQVTVLSQGITQDSTASDKPLKRAARVLLCAVASVSGVQIDSTLLMLDFALLANGTLCDTPGIIPTPKLTLTRDSTSGKAYIPTSLLYVDPAGMEVFGGLIQSEQCRSNLDSPCVWESATGSVTVFFRHQNGMLAALPYDITRTIVATPPAGLGEHKGLLAVSKLRGASSITLRTSPSALFPTNIAIDVSIEATMLDKRKITETWTAMPVAKAEFCSYLNGTGFPVTRTGIQTFKDVQPLPSLANGTGTALANGGSLLILDGPIELDIAAASCIAVGTARMQVLLTASVGDTSLHVSVPYVGTLSRQDKGAQIDFLGYDTEELPSCKGKPSGDFRRGSSILGLSTSSSAATDAQSDEAEVQPQLISSNVVILLQGSGQVPTFSSPPQSRSLHLKEDTVYSMLGNAREMEPCSGLTYECWVKPTTLNQRDTVLTAYTSQHLARSEKTGKEQQTFVLSIPGTAGDSYSLQGNVNGRLFKLKGQEALLRDSLKLNRWAHVAVSYHNAYSLRFDGTNYVDCGTAAGLNASDMTMIFTLQFESSPNKQLILSKASANGSTTPYELNILPGGHLEWTMFGKLVENYTESGSPITSDTQRLTFQTSSQMQPNEAYKVFISRKAIMVPVKDKSPRHGIQFSVSIWNTSGQLVCRMTPSSIQSLETATNQEQMLGGSATSTRKWTSIEGSKAPLVLGGASWNSGGGLRGYIGALRIYASAVAVPENLAAIRALDGSEGSMLAFYSFEDAQGQVLLDSTGQSDGKLKLDPIWAVSPFIPDAELFVLVNGQEVALTQATATEAILQPIGPHQLTLGNVIQGDEGTRALALFDNFVGQIDELRIWNTRRTLESICDTLYSRLTDIPDDMAAYFPFDDPVGNTADQQTSLLDVSSNSWHLTPLHGAACMTGVSDAPVGIDAPCVYHSLAITENGVGAVLGGSMTVSSPSVVEYGDVQIAPTGSMEGSYKRAYTYVDSANRWRLVTGFKIGSLLTQWVSQVQTAPTLIGYIEGAPPVPAENYLNSDDKPTTSVAFKNAESCTYSYSSSKDQGNEVDLNTSAGLGAEWDVEGGIGITSTITKGKIVGKVNTSLNVSNSQVNNSVSSFTSNTDLEMRVGITGSFTKNANQESQKQDQYTPANMGIALVESETTDVFALRLKTRGSVMPLVAYQMRPNPDIPKDRNLVPFQINAGYTKQGCLDGRRGLNSDPDYQDTASAPKDASYFKPIEAYAFKDRIRRQEEQLEGDWQQYSIGAALISDAIKEYIGLDLGVDVPRRTKRNICNSYVWTAHGGTYQETHSSMDLVQTEVGGSYGVTSGLGGSFEAEVNIAGVLVTGNVDAMVSTHYNVSMAKTKESESSFELEVEMPDAVDIREEKGGKMVKRPGAVDAYRWMSFWLEPSVEATDVFFQKVVDPTWLQDPSDSNARVLQELQTSLAQEQSNARTKAWRVMHRVTYVSRVPSEIATKPTAPIAAGNSESKLKKSILDFSSSWMIIKRLEPYVRPCKTRNQVAQVIGGADISHFYPTLRSNPKYWNQIVELLADYIGVSS</sequence>
<dbReference type="Pfam" id="PF13385">
    <property type="entry name" value="Laminin_G_3"/>
    <property type="match status" value="1"/>
</dbReference>
<evidence type="ECO:0000256" key="3">
    <source>
        <dbReference type="SAM" id="MobiDB-lite"/>
    </source>
</evidence>
<dbReference type="OrthoDB" id="3366897at2759"/>
<dbReference type="InterPro" id="IPR006558">
    <property type="entry name" value="LamG-like"/>
</dbReference>
<name>A0A317XHW0_9BASI</name>
<dbReference type="SUPFAM" id="SSF49899">
    <property type="entry name" value="Concanavalin A-like lectins/glucanases"/>
    <property type="match status" value="3"/>
</dbReference>
<keyword evidence="2" id="KW-1015">Disulfide bond</keyword>
<organism evidence="5 6">
    <name type="scientific">Testicularia cyperi</name>
    <dbReference type="NCBI Taxonomy" id="1882483"/>
    <lineage>
        <taxon>Eukaryota</taxon>
        <taxon>Fungi</taxon>
        <taxon>Dikarya</taxon>
        <taxon>Basidiomycota</taxon>
        <taxon>Ustilaginomycotina</taxon>
        <taxon>Ustilaginomycetes</taxon>
        <taxon>Ustilaginales</taxon>
        <taxon>Anthracoideaceae</taxon>
        <taxon>Testicularia</taxon>
    </lineage>
</organism>
<keyword evidence="6" id="KW-1185">Reference proteome</keyword>